<comment type="caution">
    <text evidence="2">The sequence shown here is derived from an EMBL/GenBank/DDBJ whole genome shotgun (WGS) entry which is preliminary data.</text>
</comment>
<proteinExistence type="predicted"/>
<gene>
    <name evidence="2" type="ORF">L9F63_001257</name>
</gene>
<feature type="coiled-coil region" evidence="1">
    <location>
        <begin position="282"/>
        <end position="342"/>
    </location>
</feature>
<organism evidence="2 3">
    <name type="scientific">Diploptera punctata</name>
    <name type="common">Pacific beetle cockroach</name>
    <dbReference type="NCBI Taxonomy" id="6984"/>
    <lineage>
        <taxon>Eukaryota</taxon>
        <taxon>Metazoa</taxon>
        <taxon>Ecdysozoa</taxon>
        <taxon>Arthropoda</taxon>
        <taxon>Hexapoda</taxon>
        <taxon>Insecta</taxon>
        <taxon>Pterygota</taxon>
        <taxon>Neoptera</taxon>
        <taxon>Polyneoptera</taxon>
        <taxon>Dictyoptera</taxon>
        <taxon>Blattodea</taxon>
        <taxon>Blaberoidea</taxon>
        <taxon>Blaberidae</taxon>
        <taxon>Diplopterinae</taxon>
        <taxon>Diploptera</taxon>
    </lineage>
</organism>
<name>A0AAD8EJ98_DIPPU</name>
<evidence type="ECO:0000313" key="2">
    <source>
        <dbReference type="EMBL" id="KAJ9592256.1"/>
    </source>
</evidence>
<feature type="coiled-coil region" evidence="1">
    <location>
        <begin position="29"/>
        <end position="77"/>
    </location>
</feature>
<protein>
    <submittedName>
        <fullName evidence="2">Uncharacterized protein</fullName>
    </submittedName>
</protein>
<reference evidence="2" key="1">
    <citation type="journal article" date="2023" name="IScience">
        <title>Live-bearing cockroach genome reveals convergent evolutionary mechanisms linked to viviparity in insects and beyond.</title>
        <authorList>
            <person name="Fouks B."/>
            <person name="Harrison M.C."/>
            <person name="Mikhailova A.A."/>
            <person name="Marchal E."/>
            <person name="English S."/>
            <person name="Carruthers M."/>
            <person name="Jennings E.C."/>
            <person name="Chiamaka E.L."/>
            <person name="Frigard R.A."/>
            <person name="Pippel M."/>
            <person name="Attardo G.M."/>
            <person name="Benoit J.B."/>
            <person name="Bornberg-Bauer E."/>
            <person name="Tobe S.S."/>
        </authorList>
    </citation>
    <scope>NUCLEOTIDE SEQUENCE</scope>
    <source>
        <strain evidence="2">Stay&amp;Tobe</strain>
    </source>
</reference>
<dbReference type="AlphaFoldDB" id="A0AAD8EJ98"/>
<sequence length="371" mass="43674">MCDEVGKKYSDDINGERMILDLVNKSKEIVFLKEKIRLQQEKYNNLNNKLGSIEEGKEKNLKKLNFCKESMEKLQNDLEISWREHQVTKNELGEIKKELMLMQLHKQQLELSNKRLAQMADLQIDISPAYEMLVQEVEALRCGSAGDINSADMEEIQYKLQFVLSHKTRLEQGAGQDEMEKWKTDLDRQQTDLMTELRAYREQHTSLAELIGSTGILQELPIQIEDRLQDHEDKLETQRLNLQAEIQTRDLHIRHWQLQLNNKQVEMNAEPVMKTLEEPQSAENHEQRLELLRTQLDELHLQAFSAREAEIQHKLSVEISTLKNEHIQQEKQEAELEEIKLALDEEIYTRLRHKFEQFSQQQISLAITVLQ</sequence>
<dbReference type="EMBL" id="JASPKZ010003843">
    <property type="protein sequence ID" value="KAJ9592256.1"/>
    <property type="molecule type" value="Genomic_DNA"/>
</dbReference>
<keyword evidence="1" id="KW-0175">Coiled coil</keyword>
<reference evidence="2" key="2">
    <citation type="submission" date="2023-05" db="EMBL/GenBank/DDBJ databases">
        <authorList>
            <person name="Fouks B."/>
        </authorList>
    </citation>
    <scope>NUCLEOTIDE SEQUENCE</scope>
    <source>
        <strain evidence="2">Stay&amp;Tobe</strain>
        <tissue evidence="2">Testes</tissue>
    </source>
</reference>
<dbReference type="Proteomes" id="UP001233999">
    <property type="component" value="Unassembled WGS sequence"/>
</dbReference>
<feature type="non-terminal residue" evidence="2">
    <location>
        <position position="371"/>
    </location>
</feature>
<evidence type="ECO:0000313" key="3">
    <source>
        <dbReference type="Proteomes" id="UP001233999"/>
    </source>
</evidence>
<evidence type="ECO:0000256" key="1">
    <source>
        <dbReference type="SAM" id="Coils"/>
    </source>
</evidence>
<accession>A0AAD8EJ98</accession>
<keyword evidence="3" id="KW-1185">Reference proteome</keyword>